<feature type="compositionally biased region" description="Basic and acidic residues" evidence="2">
    <location>
        <begin position="623"/>
        <end position="635"/>
    </location>
</feature>
<dbReference type="EMBL" id="AAGJMH010000034">
    <property type="protein sequence ID" value="EBO7435171.1"/>
    <property type="molecule type" value="Genomic_DNA"/>
</dbReference>
<name>A0A5U1KSR4_SALER</name>
<keyword evidence="1" id="KW-0175">Coiled coil</keyword>
<dbReference type="AlphaFoldDB" id="A0A5U1KSR4"/>
<sequence length="642" mass="73118">MSGAKILAVLDKDGMRDAQGINGGKTSPLEPTINGATYKDSELDIVIKAENGLELLKKIEATIDRGIMSKQYLNTIQRPLSELSTNKDPKALFGDIGGRGNEWEQLFIDLSGFRAEDQVLAHDIITDSMANPNFIYVKDQGPGKSKQYMPVIGKNSVFAWGVHSDQKTKTHSHIFRHTHTITDKNYEYNPNTGEVIINQLNPDARRITASLSLKDNFVRTQVLKNINDNLKAAGLPLLDNIYLSKGKMLSPEEIKAQEVIDTNNKEYLDDLYTTAREKAKEESIKNQEQIPKEVIEDAVVQNELNEIDALIKQKQKLAAEYAAKAIKENNEIQGFEKAREAVIALHQEKRVNQELTTELTNTKQSLEEEAKLRSQFEEKAKKTSEELAEKTEAFNALSDEYKALSEQYDELEQTHTATIEKHREVVESLNQQLLQQDLEHTNEIELLETTHENAIKKLNIEHENEIETLKTQQASIVSGLNSEITNLKDAVVSITEERDGFKFDKEQLEIELAKAKQAIIDIERKHKEELEKRDEEKASFEQTIKDLKEEKIEADEAIKLLTESNSKLIEEVNQHIDSYNKLKSENVKLKADYDKEKEENSTLKSENEQLKIDKQALEEAIRKDIEKKNKADNSNKNKPTKK</sequence>
<evidence type="ECO:0000256" key="1">
    <source>
        <dbReference type="SAM" id="Coils"/>
    </source>
</evidence>
<evidence type="ECO:0000313" key="3">
    <source>
        <dbReference type="EMBL" id="EBO7435171.1"/>
    </source>
</evidence>
<feature type="region of interest" description="Disordered" evidence="2">
    <location>
        <begin position="623"/>
        <end position="642"/>
    </location>
</feature>
<comment type="caution">
    <text evidence="3">The sequence shown here is derived from an EMBL/GenBank/DDBJ whole genome shotgun (WGS) entry which is preliminary data.</text>
</comment>
<protein>
    <submittedName>
        <fullName evidence="3">Uncharacterized protein</fullName>
    </submittedName>
</protein>
<feature type="coiled-coil region" evidence="1">
    <location>
        <begin position="352"/>
        <end position="439"/>
    </location>
</feature>
<evidence type="ECO:0000256" key="2">
    <source>
        <dbReference type="SAM" id="MobiDB-lite"/>
    </source>
</evidence>
<accession>A0A5U1KSR4</accession>
<proteinExistence type="predicted"/>
<gene>
    <name evidence="3" type="ORF">D0U91_22975</name>
</gene>
<organism evidence="3">
    <name type="scientific">Salmonella enterica</name>
    <name type="common">Salmonella choleraesuis</name>
    <dbReference type="NCBI Taxonomy" id="28901"/>
    <lineage>
        <taxon>Bacteria</taxon>
        <taxon>Pseudomonadati</taxon>
        <taxon>Pseudomonadota</taxon>
        <taxon>Gammaproteobacteria</taxon>
        <taxon>Enterobacterales</taxon>
        <taxon>Enterobacteriaceae</taxon>
        <taxon>Salmonella</taxon>
    </lineage>
</organism>
<reference evidence="3" key="1">
    <citation type="submission" date="2018-08" db="EMBL/GenBank/DDBJ databases">
        <authorList>
            <consortium name="PulseNet: The National Subtyping Network for Foodborne Disease Surveillance"/>
            <person name="Tarr C.L."/>
            <person name="Trees E."/>
            <person name="Katz L.S."/>
            <person name="Carleton-Romer H.A."/>
            <person name="Stroika S."/>
            <person name="Kucerova Z."/>
            <person name="Roache K.F."/>
            <person name="Sabol A.L."/>
            <person name="Besser J."/>
            <person name="Gerner-Smidt P."/>
        </authorList>
    </citation>
    <scope>NUCLEOTIDE SEQUENCE</scope>
    <source>
        <strain evidence="3">PNUSAS046152</strain>
    </source>
</reference>